<evidence type="ECO:0000256" key="1">
    <source>
        <dbReference type="SAM" id="MobiDB-lite"/>
    </source>
</evidence>
<comment type="caution">
    <text evidence="3">The sequence shown here is derived from an EMBL/GenBank/DDBJ whole genome shotgun (WGS) entry which is preliminary data.</text>
</comment>
<dbReference type="AlphaFoldDB" id="A0AA40G325"/>
<evidence type="ECO:0000313" key="4">
    <source>
        <dbReference type="Proteomes" id="UP001177670"/>
    </source>
</evidence>
<name>A0AA40G325_9HYME</name>
<feature type="compositionally biased region" description="Low complexity" evidence="1">
    <location>
        <begin position="543"/>
        <end position="555"/>
    </location>
</feature>
<feature type="transmembrane region" description="Helical" evidence="2">
    <location>
        <begin position="123"/>
        <end position="143"/>
    </location>
</feature>
<feature type="compositionally biased region" description="Basic and acidic residues" evidence="1">
    <location>
        <begin position="472"/>
        <end position="491"/>
    </location>
</feature>
<sequence>MECEGFTIYHLSSSPPHLVTLDHFSAPNKENAPPSSSKWSSKWGLSDNKTTIIRLAIKPIRIFQFLVVLLIFVLVIYTTNLPDYTLPSVMCILLMTICGVYVLVLSIDLITQFIGGGLNMMPMFLFSLLGVIFFAIVAFYLLLVNRPLMCHLITMGSLSIIALILFIVDVSLIHVFRKRTCDLCQPCGCPRPAEVLFQKKFFEPLHTETVKHDLTTSVSCVKIPTDEEDAVPDHSMRKVSVGRRRQYVDCPISAQRLCDVNVADVQTDHKRTLSKKCQTRLEVKEVPAQTVSRCELCKRTIELSASPSVQPTTQQQPCVSYPAFMQLLRGSTTCCPGCRCVTSIIKMSQQQQTQRLEQLKQDGETAKEQQVAKISCDSLTKGTKHEAQDPKLTAVSGRITKLTLASYCVTPKKTDTCSQTPSKPKKDESEQTRRTRLNAVRLETKKTKKTGTASSDARRTKSKSPVRIVEPLPDKAKKSSKGENSDTERSTLFESSKCPLYKSSDSVDSVSKCPLLKSSKSVEELTAEKKSVYLGELKATKSVSRSDSSISGGSRKTAGKDKQQKTDAIAGKESDRVAADLISKTSATTLGGSCEMKSKENAEDSEVFDDESEKCGKSTAEHSFSEIGAGTICQMETQTNSAEISFPANRVKRTYGFRRNKVEPTGLSYTDADIQTPDHSEGSMICSKEVIVADESSLEANRVCAVCKRIQVPASSSLDQYYAVHRDKKGRFYCEYCATPSLTAKVLYKNDQKRLKCARCGSYIRAKNIQSTRNKSESCPHCGQALTPAQPT</sequence>
<dbReference type="EMBL" id="JAHYIQ010000008">
    <property type="protein sequence ID" value="KAK1130090.1"/>
    <property type="molecule type" value="Genomic_DNA"/>
</dbReference>
<protein>
    <submittedName>
        <fullName evidence="3">Uncharacterized protein</fullName>
    </submittedName>
</protein>
<organism evidence="3 4">
    <name type="scientific">Melipona bicolor</name>
    <dbReference type="NCBI Taxonomy" id="60889"/>
    <lineage>
        <taxon>Eukaryota</taxon>
        <taxon>Metazoa</taxon>
        <taxon>Ecdysozoa</taxon>
        <taxon>Arthropoda</taxon>
        <taxon>Hexapoda</taxon>
        <taxon>Insecta</taxon>
        <taxon>Pterygota</taxon>
        <taxon>Neoptera</taxon>
        <taxon>Endopterygota</taxon>
        <taxon>Hymenoptera</taxon>
        <taxon>Apocrita</taxon>
        <taxon>Aculeata</taxon>
        <taxon>Apoidea</taxon>
        <taxon>Anthophila</taxon>
        <taxon>Apidae</taxon>
        <taxon>Melipona</taxon>
    </lineage>
</organism>
<reference evidence="3" key="1">
    <citation type="submission" date="2021-10" db="EMBL/GenBank/DDBJ databases">
        <title>Melipona bicolor Genome sequencing and assembly.</title>
        <authorList>
            <person name="Araujo N.S."/>
            <person name="Arias M.C."/>
        </authorList>
    </citation>
    <scope>NUCLEOTIDE SEQUENCE</scope>
    <source>
        <strain evidence="3">USP_2M_L1-L4_2017</strain>
        <tissue evidence="3">Whole body</tissue>
    </source>
</reference>
<feature type="transmembrane region" description="Helical" evidence="2">
    <location>
        <begin position="62"/>
        <end position="80"/>
    </location>
</feature>
<keyword evidence="4" id="KW-1185">Reference proteome</keyword>
<evidence type="ECO:0000256" key="2">
    <source>
        <dbReference type="SAM" id="Phobius"/>
    </source>
</evidence>
<dbReference type="Proteomes" id="UP001177670">
    <property type="component" value="Unassembled WGS sequence"/>
</dbReference>
<accession>A0AA40G325</accession>
<gene>
    <name evidence="3" type="ORF">K0M31_019774</name>
</gene>
<feature type="region of interest" description="Disordered" evidence="1">
    <location>
        <begin position="412"/>
        <end position="493"/>
    </location>
</feature>
<keyword evidence="2" id="KW-0812">Transmembrane</keyword>
<evidence type="ECO:0000313" key="3">
    <source>
        <dbReference type="EMBL" id="KAK1130090.1"/>
    </source>
</evidence>
<feature type="compositionally biased region" description="Basic and acidic residues" evidence="1">
    <location>
        <begin position="424"/>
        <end position="433"/>
    </location>
</feature>
<proteinExistence type="predicted"/>
<keyword evidence="2" id="KW-1133">Transmembrane helix</keyword>
<feature type="transmembrane region" description="Helical" evidence="2">
    <location>
        <begin position="86"/>
        <end position="111"/>
    </location>
</feature>
<keyword evidence="2" id="KW-0472">Membrane</keyword>
<feature type="compositionally biased region" description="Basic and acidic residues" evidence="1">
    <location>
        <begin position="558"/>
        <end position="573"/>
    </location>
</feature>
<feature type="transmembrane region" description="Helical" evidence="2">
    <location>
        <begin position="155"/>
        <end position="176"/>
    </location>
</feature>
<feature type="region of interest" description="Disordered" evidence="1">
    <location>
        <begin position="543"/>
        <end position="573"/>
    </location>
</feature>